<evidence type="ECO:0000313" key="2">
    <source>
        <dbReference type="EMBL" id="SFW90162.1"/>
    </source>
</evidence>
<dbReference type="InterPro" id="IPR047951">
    <property type="entry name" value="Transpos_ISL3"/>
</dbReference>
<dbReference type="Pfam" id="PF01610">
    <property type="entry name" value="DDE_Tnp_ISL3"/>
    <property type="match status" value="1"/>
</dbReference>
<dbReference type="PANTHER" id="PTHR33498">
    <property type="entry name" value="TRANSPOSASE FOR INSERTION SEQUENCE ELEMENT IS1557"/>
    <property type="match status" value="1"/>
</dbReference>
<sequence length="187" mass="21613">MPSCGKAVTILLRSRKFYCRNKNCRRKIFTQWFSNELKPYLCMSERLVKKVFKTGLLTGSNVGSKLSMLHSIRISASSILRLIHKAPLIKFQVPEVLGIDDWAYKKRIKYGSVIVDLERHRIIDLLPDQKALIVKKWFIDNPGVKIVSRDRFSNYTRGGNRQLPRCYPDSRSVLSAPESGRFIEELP</sequence>
<dbReference type="PANTHER" id="PTHR33498:SF1">
    <property type="entry name" value="TRANSPOSASE FOR INSERTION SEQUENCE ELEMENT IS1557"/>
    <property type="match status" value="1"/>
</dbReference>
<dbReference type="STRING" id="1004.SAMN05661012_06563"/>
<proteinExistence type="predicted"/>
<accession>A0A1K1T0R3</accession>
<dbReference type="Proteomes" id="UP000183788">
    <property type="component" value="Unassembled WGS sequence"/>
</dbReference>
<protein>
    <submittedName>
        <fullName evidence="2">Transposase</fullName>
    </submittedName>
</protein>
<name>A0A1K1T0R3_9BACT</name>
<dbReference type="EMBL" id="FPIZ01000046">
    <property type="protein sequence ID" value="SFW90162.1"/>
    <property type="molecule type" value="Genomic_DNA"/>
</dbReference>
<organism evidence="2 3">
    <name type="scientific">Chitinophaga sancti</name>
    <dbReference type="NCBI Taxonomy" id="1004"/>
    <lineage>
        <taxon>Bacteria</taxon>
        <taxon>Pseudomonadati</taxon>
        <taxon>Bacteroidota</taxon>
        <taxon>Chitinophagia</taxon>
        <taxon>Chitinophagales</taxon>
        <taxon>Chitinophagaceae</taxon>
        <taxon>Chitinophaga</taxon>
    </lineage>
</organism>
<feature type="domain" description="Transposase IS204/IS1001/IS1096/IS1165 DDE" evidence="1">
    <location>
        <begin position="97"/>
        <end position="165"/>
    </location>
</feature>
<evidence type="ECO:0000259" key="1">
    <source>
        <dbReference type="Pfam" id="PF01610"/>
    </source>
</evidence>
<gene>
    <name evidence="2" type="ORF">SAMN05661012_06563</name>
</gene>
<dbReference type="AlphaFoldDB" id="A0A1K1T0R3"/>
<reference evidence="2 3" key="1">
    <citation type="submission" date="2016-11" db="EMBL/GenBank/DDBJ databases">
        <authorList>
            <person name="Jaros S."/>
            <person name="Januszkiewicz K."/>
            <person name="Wedrychowicz H."/>
        </authorList>
    </citation>
    <scope>NUCLEOTIDE SEQUENCE [LARGE SCALE GENOMIC DNA]</scope>
    <source>
        <strain evidence="2 3">DSM 784</strain>
    </source>
</reference>
<dbReference type="InterPro" id="IPR002560">
    <property type="entry name" value="Transposase_DDE"/>
</dbReference>
<evidence type="ECO:0000313" key="3">
    <source>
        <dbReference type="Proteomes" id="UP000183788"/>
    </source>
</evidence>